<dbReference type="PANTHER" id="PTHR12599">
    <property type="entry name" value="PTERIN-4-ALPHA-CARBINOLAMINE DEHYDRATASE"/>
    <property type="match status" value="1"/>
</dbReference>
<dbReference type="OrthoDB" id="277398at2759"/>
<dbReference type="InterPro" id="IPR036428">
    <property type="entry name" value="PCD_sf"/>
</dbReference>
<organism evidence="6 7">
    <name type="scientific">Armadillidium nasatum</name>
    <dbReference type="NCBI Taxonomy" id="96803"/>
    <lineage>
        <taxon>Eukaryota</taxon>
        <taxon>Metazoa</taxon>
        <taxon>Ecdysozoa</taxon>
        <taxon>Arthropoda</taxon>
        <taxon>Crustacea</taxon>
        <taxon>Multicrustacea</taxon>
        <taxon>Malacostraca</taxon>
        <taxon>Eumalacostraca</taxon>
        <taxon>Peracarida</taxon>
        <taxon>Isopoda</taxon>
        <taxon>Oniscidea</taxon>
        <taxon>Crinocheta</taxon>
        <taxon>Armadillidiidae</taxon>
        <taxon>Armadillidium</taxon>
    </lineage>
</organism>
<keyword evidence="4" id="KW-0456">Lyase</keyword>
<dbReference type="EMBL" id="SEYY01013746">
    <property type="protein sequence ID" value="KAB7500511.1"/>
    <property type="molecule type" value="Genomic_DNA"/>
</dbReference>
<dbReference type="Proteomes" id="UP000326759">
    <property type="component" value="Unassembled WGS sequence"/>
</dbReference>
<comment type="similarity">
    <text evidence="2">Belongs to the pterin-4-alpha-carbinolamine dehydratase family.</text>
</comment>
<comment type="catalytic activity">
    <reaction evidence="1">
        <text>(4aS,6R)-4a-hydroxy-L-erythro-5,6,7,8-tetrahydrobiopterin = (6R)-L-erythro-6,7-dihydrobiopterin + H2O</text>
        <dbReference type="Rhea" id="RHEA:11920"/>
        <dbReference type="ChEBI" id="CHEBI:15377"/>
        <dbReference type="ChEBI" id="CHEBI:15642"/>
        <dbReference type="ChEBI" id="CHEBI:43120"/>
        <dbReference type="EC" id="4.2.1.96"/>
    </reaction>
</comment>
<dbReference type="Gene3D" id="3.30.1360.20">
    <property type="entry name" value="Transcriptional coactivator/pterin dehydratase"/>
    <property type="match status" value="1"/>
</dbReference>
<reference evidence="6 7" key="1">
    <citation type="journal article" date="2019" name="PLoS Biol.">
        <title>Sex chromosomes control vertical transmission of feminizing Wolbachia symbionts in an isopod.</title>
        <authorList>
            <person name="Becking T."/>
            <person name="Chebbi M.A."/>
            <person name="Giraud I."/>
            <person name="Moumen B."/>
            <person name="Laverre T."/>
            <person name="Caubet Y."/>
            <person name="Peccoud J."/>
            <person name="Gilbert C."/>
            <person name="Cordaux R."/>
        </authorList>
    </citation>
    <scope>NUCLEOTIDE SEQUENCE [LARGE SCALE GENOMIC DNA]</scope>
    <source>
        <strain evidence="6">ANa2</strain>
        <tissue evidence="6">Whole body excluding digestive tract and cuticle</tissue>
    </source>
</reference>
<comment type="caution">
    <text evidence="6">The sequence shown here is derived from an EMBL/GenBank/DDBJ whole genome shotgun (WGS) entry which is preliminary data.</text>
</comment>
<evidence type="ECO:0000256" key="4">
    <source>
        <dbReference type="ARBA" id="ARBA00023239"/>
    </source>
</evidence>
<accession>A0A5N5T1Z2</accession>
<dbReference type="SUPFAM" id="SSF55248">
    <property type="entry name" value="PCD-like"/>
    <property type="match status" value="1"/>
</dbReference>
<name>A0A5N5T1Z2_9CRUS</name>
<evidence type="ECO:0000313" key="7">
    <source>
        <dbReference type="Proteomes" id="UP000326759"/>
    </source>
</evidence>
<sequence length="149" mass="18317">MNMYKMENNMYKMENNMYKMEKNMYKMESNMYKMENNMYKMENKMYKMENNMVKKENNMALLDDGWQEVDGRDAIKKEYVFINFIEAWSWMSSIALESEKNNHHPEWYNVYNKVEVIWSTHDVGGLSLLDIKMGYFCDNTYKRHEQNDY</sequence>
<evidence type="ECO:0000256" key="2">
    <source>
        <dbReference type="ARBA" id="ARBA00006472"/>
    </source>
</evidence>
<evidence type="ECO:0000256" key="3">
    <source>
        <dbReference type="ARBA" id="ARBA00013252"/>
    </source>
</evidence>
<dbReference type="GO" id="GO:0006729">
    <property type="term" value="P:tetrahydrobiopterin biosynthetic process"/>
    <property type="evidence" value="ECO:0007669"/>
    <property type="project" value="InterPro"/>
</dbReference>
<dbReference type="AlphaFoldDB" id="A0A5N5T1Z2"/>
<keyword evidence="7" id="KW-1185">Reference proteome</keyword>
<gene>
    <name evidence="6" type="primary">Pcd</name>
    <name evidence="6" type="ORF">Anas_12934</name>
</gene>
<dbReference type="GO" id="GO:0008124">
    <property type="term" value="F:4-alpha-hydroxytetrahydrobiopterin dehydratase activity"/>
    <property type="evidence" value="ECO:0007669"/>
    <property type="project" value="UniProtKB-EC"/>
</dbReference>
<dbReference type="InterPro" id="IPR001533">
    <property type="entry name" value="Pterin_deHydtase"/>
</dbReference>
<proteinExistence type="inferred from homology"/>
<dbReference type="PANTHER" id="PTHR12599:SF0">
    <property type="entry name" value="PTERIN-4-ALPHA-CARBINOLAMINE DEHYDRATASE"/>
    <property type="match status" value="1"/>
</dbReference>
<dbReference type="EC" id="4.2.1.96" evidence="3"/>
<evidence type="ECO:0000256" key="1">
    <source>
        <dbReference type="ARBA" id="ARBA00001554"/>
    </source>
</evidence>
<evidence type="ECO:0000256" key="5">
    <source>
        <dbReference type="ARBA" id="ARBA00030497"/>
    </source>
</evidence>
<evidence type="ECO:0000313" key="6">
    <source>
        <dbReference type="EMBL" id="KAB7500511.1"/>
    </source>
</evidence>
<protein>
    <recommendedName>
        <fullName evidence="3">4a-hydroxytetrahydrobiopterin dehydratase</fullName>
        <ecNumber evidence="3">4.2.1.96</ecNumber>
    </recommendedName>
    <alternativeName>
        <fullName evidence="5">4-alpha-hydroxy-tetrahydropterin dehydratase</fullName>
    </alternativeName>
</protein>
<dbReference type="Pfam" id="PF01329">
    <property type="entry name" value="Pterin_4a"/>
    <property type="match status" value="1"/>
</dbReference>